<dbReference type="InterPro" id="IPR006068">
    <property type="entry name" value="ATPase_P-typ_cation-transptr_C"/>
</dbReference>
<dbReference type="Gene3D" id="3.40.1110.10">
    <property type="entry name" value="Calcium-transporting ATPase, cytoplasmic domain N"/>
    <property type="match status" value="2"/>
</dbReference>
<dbReference type="SUPFAM" id="SSF81660">
    <property type="entry name" value="Metal cation-transporting ATPase, ATP-binding domain N"/>
    <property type="match status" value="1"/>
</dbReference>
<feature type="transmembrane region" description="Helical" evidence="8">
    <location>
        <begin position="779"/>
        <end position="799"/>
    </location>
</feature>
<dbReference type="InterPro" id="IPR044492">
    <property type="entry name" value="P_typ_ATPase_HD_dom"/>
</dbReference>
<dbReference type="InterPro" id="IPR023214">
    <property type="entry name" value="HAD_sf"/>
</dbReference>
<keyword evidence="6 8" id="KW-1133">Transmembrane helix</keyword>
<dbReference type="InterPro" id="IPR018303">
    <property type="entry name" value="ATPase_P-typ_P_site"/>
</dbReference>
<evidence type="ECO:0000256" key="4">
    <source>
        <dbReference type="ARBA" id="ARBA00022840"/>
    </source>
</evidence>
<sequence>MDSALPLPGLETREAEERLARFGPNEIEAAEGSGWLRTLRGVAAEPMFVLLVAAAVVYLAIGDIGEGILLAAFAGVTVGLVVYQERRSEKALDALRALAAPHARVIRDGRVQRIAARDLVPGDLVVIGEGERVAADAVVRESTQLSVDESLLTGESVPVRKVAAAGALDTASALPGGEDLPFVFAGTLVVGGHGTAEVFATGSRTRTGAIGGSLASIAASPTPLQLHLKRLVAWLGFGAIALSGLLVVWYGLARGSWLQGLLSGIAAAMSMLPEEFPMALSVFLALGAWRLARVKVLARRPAVIEALGGATMLCVDKTGTLTENRMRLRRLVTPVADVDLGRDEPLPEEVHSLLEYAMLASRREGVEPMDRAILASGDAALARTEHLHPGWLLQEEYPLTQQLLAMSHAWEGEDGVRRVAAKGAPEAVIELCHLDPARAEAATRQAEALASQGFRVLGVARALAPAGEAPANQHGYAFEWLGLAAFQDPLRADVPDAVAQAHSAGIGVAMITGDHVQTALAIARQAGMVTTAGALTGEQLSALDDVQLRQALRTVRVFARIMPEQKLRLVQEFRNNGEVVAMTGDGVNDAPALKAAHIGIAMGVRGTDVAREAAAIVLLDEDFGHIVQGVRMGRRIFDNLRKVMTYITAIHVPIAGVTLLPVLAGLPPLMLPAHVVLTEMIIDPVCSLAFEGAPEERGIMQRPPRRSDDALVGWAMLRRGAVQGVLLLAACLATYWIALRSSSVDSARGQAIIALTVGNLGLVWLNASLGVGWRSVFGAGYTAFWAVAAGATAALVAGFTIPGLRRLLHFALPTSGELAFSLGMGAAGVLAAALLLGFLLRLEQFRSRPGS</sequence>
<dbReference type="Gene3D" id="3.40.50.1000">
    <property type="entry name" value="HAD superfamily/HAD-like"/>
    <property type="match status" value="2"/>
</dbReference>
<dbReference type="InterPro" id="IPR059000">
    <property type="entry name" value="ATPase_P-type_domA"/>
</dbReference>
<feature type="transmembrane region" description="Helical" evidence="8">
    <location>
        <begin position="276"/>
        <end position="292"/>
    </location>
</feature>
<dbReference type="EMBL" id="JAEPWM010000001">
    <property type="protein sequence ID" value="MBK6004948.1"/>
    <property type="molecule type" value="Genomic_DNA"/>
</dbReference>
<feature type="transmembrane region" description="Helical" evidence="8">
    <location>
        <begin position="819"/>
        <end position="840"/>
    </location>
</feature>
<dbReference type="InterPro" id="IPR004014">
    <property type="entry name" value="ATPase_P-typ_cation-transptr_N"/>
</dbReference>
<organism evidence="10 11">
    <name type="scientific">Ramlibacter ginsenosidimutans</name>
    <dbReference type="NCBI Taxonomy" id="502333"/>
    <lineage>
        <taxon>Bacteria</taxon>
        <taxon>Pseudomonadati</taxon>
        <taxon>Pseudomonadota</taxon>
        <taxon>Betaproteobacteria</taxon>
        <taxon>Burkholderiales</taxon>
        <taxon>Comamonadaceae</taxon>
        <taxon>Ramlibacter</taxon>
    </lineage>
</organism>
<dbReference type="AlphaFoldDB" id="A0A934TPG6"/>
<dbReference type="SMART" id="SM00831">
    <property type="entry name" value="Cation_ATPase_N"/>
    <property type="match status" value="1"/>
</dbReference>
<feature type="transmembrane region" description="Helical" evidence="8">
    <location>
        <begin position="711"/>
        <end position="737"/>
    </location>
</feature>
<keyword evidence="11" id="KW-1185">Reference proteome</keyword>
<dbReference type="PANTHER" id="PTHR42861">
    <property type="entry name" value="CALCIUM-TRANSPORTING ATPASE"/>
    <property type="match status" value="1"/>
</dbReference>
<dbReference type="Proteomes" id="UP000630528">
    <property type="component" value="Unassembled WGS sequence"/>
</dbReference>
<evidence type="ECO:0000256" key="1">
    <source>
        <dbReference type="ARBA" id="ARBA00004141"/>
    </source>
</evidence>
<dbReference type="PRINTS" id="PR00119">
    <property type="entry name" value="CATATPASE"/>
</dbReference>
<accession>A0A934TPG6</accession>
<dbReference type="SFLD" id="SFLDS00003">
    <property type="entry name" value="Haloacid_Dehalogenase"/>
    <property type="match status" value="1"/>
</dbReference>
<keyword evidence="7 8" id="KW-0472">Membrane</keyword>
<dbReference type="SFLD" id="SFLDG00002">
    <property type="entry name" value="C1.7:_P-type_atpase_like"/>
    <property type="match status" value="1"/>
</dbReference>
<dbReference type="InterPro" id="IPR023298">
    <property type="entry name" value="ATPase_P-typ_TM_dom_sf"/>
</dbReference>
<comment type="caution">
    <text evidence="10">The sequence shown here is derived from an EMBL/GenBank/DDBJ whole genome shotgun (WGS) entry which is preliminary data.</text>
</comment>
<proteinExistence type="predicted"/>
<dbReference type="SUPFAM" id="SSF81665">
    <property type="entry name" value="Calcium ATPase, transmembrane domain M"/>
    <property type="match status" value="1"/>
</dbReference>
<feature type="transmembrane region" description="Helical" evidence="8">
    <location>
        <begin position="749"/>
        <end position="767"/>
    </location>
</feature>
<keyword evidence="3" id="KW-0547">Nucleotide-binding</keyword>
<evidence type="ECO:0000256" key="5">
    <source>
        <dbReference type="ARBA" id="ARBA00022967"/>
    </source>
</evidence>
<keyword evidence="5" id="KW-1278">Translocase</keyword>
<feature type="transmembrane region" description="Helical" evidence="8">
    <location>
        <begin position="231"/>
        <end position="252"/>
    </location>
</feature>
<feature type="domain" description="Cation-transporting P-type ATPase N-terminal" evidence="9">
    <location>
        <begin position="1"/>
        <end position="63"/>
    </location>
</feature>
<dbReference type="Pfam" id="PF00702">
    <property type="entry name" value="Hydrolase"/>
    <property type="match status" value="1"/>
</dbReference>
<dbReference type="GO" id="GO:0016887">
    <property type="term" value="F:ATP hydrolysis activity"/>
    <property type="evidence" value="ECO:0007669"/>
    <property type="project" value="InterPro"/>
</dbReference>
<name>A0A934TPG6_9BURK</name>
<evidence type="ECO:0000256" key="3">
    <source>
        <dbReference type="ARBA" id="ARBA00022741"/>
    </source>
</evidence>
<dbReference type="Pfam" id="PF00122">
    <property type="entry name" value="E1-E2_ATPase"/>
    <property type="match status" value="1"/>
</dbReference>
<evidence type="ECO:0000313" key="11">
    <source>
        <dbReference type="Proteomes" id="UP000630528"/>
    </source>
</evidence>
<dbReference type="SUPFAM" id="SSF56784">
    <property type="entry name" value="HAD-like"/>
    <property type="match status" value="1"/>
</dbReference>
<evidence type="ECO:0000256" key="6">
    <source>
        <dbReference type="ARBA" id="ARBA00022989"/>
    </source>
</evidence>
<feature type="transmembrane region" description="Helical" evidence="8">
    <location>
        <begin position="67"/>
        <end position="83"/>
    </location>
</feature>
<dbReference type="GO" id="GO:0016020">
    <property type="term" value="C:membrane"/>
    <property type="evidence" value="ECO:0007669"/>
    <property type="project" value="UniProtKB-SubCell"/>
</dbReference>
<gene>
    <name evidence="10" type="ORF">JJB11_02485</name>
</gene>
<dbReference type="GO" id="GO:0015662">
    <property type="term" value="F:P-type ion transporter activity"/>
    <property type="evidence" value="ECO:0007669"/>
    <property type="project" value="UniProtKB-ARBA"/>
</dbReference>
<dbReference type="RefSeq" id="WP_201166315.1">
    <property type="nucleotide sequence ID" value="NZ_JAEPWM010000001.1"/>
</dbReference>
<dbReference type="Gene3D" id="1.20.1110.10">
    <property type="entry name" value="Calcium-transporting ATPase, transmembrane domain"/>
    <property type="match status" value="2"/>
</dbReference>
<dbReference type="PRINTS" id="PR00120">
    <property type="entry name" value="HATPASE"/>
</dbReference>
<dbReference type="NCBIfam" id="TIGR01494">
    <property type="entry name" value="ATPase_P-type"/>
    <property type="match status" value="2"/>
</dbReference>
<keyword evidence="4" id="KW-0067">ATP-binding</keyword>
<dbReference type="Pfam" id="PF00689">
    <property type="entry name" value="Cation_ATPase_C"/>
    <property type="match status" value="1"/>
</dbReference>
<evidence type="ECO:0000256" key="2">
    <source>
        <dbReference type="ARBA" id="ARBA00022692"/>
    </source>
</evidence>
<dbReference type="Gene3D" id="2.70.150.10">
    <property type="entry name" value="Calcium-transporting ATPase, cytoplasmic transduction domain A"/>
    <property type="match status" value="1"/>
</dbReference>
<evidence type="ECO:0000313" key="10">
    <source>
        <dbReference type="EMBL" id="MBK6004948.1"/>
    </source>
</evidence>
<dbReference type="GO" id="GO:0005524">
    <property type="term" value="F:ATP binding"/>
    <property type="evidence" value="ECO:0007669"/>
    <property type="project" value="UniProtKB-KW"/>
</dbReference>
<dbReference type="SUPFAM" id="SSF81653">
    <property type="entry name" value="Calcium ATPase, transduction domain A"/>
    <property type="match status" value="1"/>
</dbReference>
<dbReference type="InterPro" id="IPR008250">
    <property type="entry name" value="ATPase_P-typ_transduc_dom_A_sf"/>
</dbReference>
<evidence type="ECO:0000256" key="7">
    <source>
        <dbReference type="ARBA" id="ARBA00023136"/>
    </source>
</evidence>
<protein>
    <submittedName>
        <fullName evidence="10">Cation-translocating P-type ATPase</fullName>
    </submittedName>
</protein>
<dbReference type="InterPro" id="IPR023299">
    <property type="entry name" value="ATPase_P-typ_cyto_dom_N"/>
</dbReference>
<comment type="subcellular location">
    <subcellularLocation>
        <location evidence="1">Membrane</location>
        <topology evidence="1">Multi-pass membrane protein</topology>
    </subcellularLocation>
</comment>
<dbReference type="SFLD" id="SFLDF00027">
    <property type="entry name" value="p-type_atpase"/>
    <property type="match status" value="1"/>
</dbReference>
<reference evidence="10" key="2">
    <citation type="submission" date="2021-01" db="EMBL/GenBank/DDBJ databases">
        <authorList>
            <person name="Kang M."/>
        </authorList>
    </citation>
    <scope>NUCLEOTIDE SEQUENCE</scope>
    <source>
        <strain evidence="10">KACC 17527</strain>
    </source>
</reference>
<keyword evidence="2 8" id="KW-0812">Transmembrane</keyword>
<evidence type="ECO:0000256" key="8">
    <source>
        <dbReference type="SAM" id="Phobius"/>
    </source>
</evidence>
<dbReference type="PROSITE" id="PS00154">
    <property type="entry name" value="ATPASE_E1_E2"/>
    <property type="match status" value="1"/>
</dbReference>
<dbReference type="Pfam" id="PF00690">
    <property type="entry name" value="Cation_ATPase_N"/>
    <property type="match status" value="1"/>
</dbReference>
<dbReference type="InterPro" id="IPR001757">
    <property type="entry name" value="P_typ_ATPase"/>
</dbReference>
<evidence type="ECO:0000259" key="9">
    <source>
        <dbReference type="SMART" id="SM00831"/>
    </source>
</evidence>
<feature type="transmembrane region" description="Helical" evidence="8">
    <location>
        <begin position="643"/>
        <end position="663"/>
    </location>
</feature>
<dbReference type="InterPro" id="IPR036412">
    <property type="entry name" value="HAD-like_sf"/>
</dbReference>
<reference evidence="10" key="1">
    <citation type="journal article" date="2012" name="J. Microbiol. Biotechnol.">
        <title>Ramlibacter ginsenosidimutans sp. nov., with ginsenoside-converting activity.</title>
        <authorList>
            <person name="Wang L."/>
            <person name="An D.S."/>
            <person name="Kim S.G."/>
            <person name="Jin F.X."/>
            <person name="Kim S.C."/>
            <person name="Lee S.T."/>
            <person name="Im W.T."/>
        </authorList>
    </citation>
    <scope>NUCLEOTIDE SEQUENCE</scope>
    <source>
        <strain evidence="10">KACC 17527</strain>
    </source>
</reference>